<dbReference type="PANTHER" id="PTHR36447:SF1">
    <property type="entry name" value="BETA-GALACTOSIDASE GANA"/>
    <property type="match status" value="1"/>
</dbReference>
<dbReference type="Gene3D" id="2.60.40.1180">
    <property type="entry name" value="Golgi alpha-mannosidase II"/>
    <property type="match status" value="1"/>
</dbReference>
<dbReference type="GO" id="GO:0004565">
    <property type="term" value="F:beta-galactosidase activity"/>
    <property type="evidence" value="ECO:0007669"/>
    <property type="project" value="UniProtKB-EC"/>
</dbReference>
<accession>A0A1M7Y5H1</accession>
<keyword evidence="4 6" id="KW-0378">Hydrolase</keyword>
<evidence type="ECO:0000313" key="13">
    <source>
        <dbReference type="EMBL" id="SHO47638.1"/>
    </source>
</evidence>
<proteinExistence type="inferred from homology"/>
<gene>
    <name evidence="13" type="ORF">SAMN02745217_01600</name>
</gene>
<dbReference type="AlphaFoldDB" id="A0A1M7Y5H1"/>
<dbReference type="Gene3D" id="3.20.20.80">
    <property type="entry name" value="Glycosidases"/>
    <property type="match status" value="1"/>
</dbReference>
<keyword evidence="9" id="KW-0862">Zinc</keyword>
<evidence type="ECO:0000256" key="7">
    <source>
        <dbReference type="PIRSR" id="PIRSR001084-1"/>
    </source>
</evidence>
<evidence type="ECO:0000256" key="2">
    <source>
        <dbReference type="ARBA" id="ARBA00005940"/>
    </source>
</evidence>
<dbReference type="InterPro" id="IPR013780">
    <property type="entry name" value="Glyco_hydro_b"/>
</dbReference>
<feature type="active site" description="Proton donor" evidence="7">
    <location>
        <position position="153"/>
    </location>
</feature>
<dbReference type="InterPro" id="IPR029062">
    <property type="entry name" value="Class_I_gatase-like"/>
</dbReference>
<feature type="binding site" evidence="8">
    <location>
        <position position="152"/>
    </location>
    <ligand>
        <name>substrate</name>
    </ligand>
</feature>
<dbReference type="EMBL" id="FRFD01000004">
    <property type="protein sequence ID" value="SHO47638.1"/>
    <property type="molecule type" value="Genomic_DNA"/>
</dbReference>
<dbReference type="PIRSF" id="PIRSF001084">
    <property type="entry name" value="B-galactosidase"/>
    <property type="match status" value="1"/>
</dbReference>
<dbReference type="Proteomes" id="UP000184612">
    <property type="component" value="Unassembled WGS sequence"/>
</dbReference>
<dbReference type="EC" id="3.2.1.23" evidence="3 6"/>
<evidence type="ECO:0000256" key="6">
    <source>
        <dbReference type="PIRNR" id="PIRNR001084"/>
    </source>
</evidence>
<dbReference type="Gene3D" id="3.40.50.880">
    <property type="match status" value="1"/>
</dbReference>
<dbReference type="SUPFAM" id="SSF52317">
    <property type="entry name" value="Class I glutamine amidotransferase-like"/>
    <property type="match status" value="1"/>
</dbReference>
<feature type="domain" description="Beta-galactosidase C-terminal" evidence="12">
    <location>
        <begin position="619"/>
        <end position="674"/>
    </location>
</feature>
<evidence type="ECO:0000256" key="8">
    <source>
        <dbReference type="PIRSR" id="PIRSR001084-2"/>
    </source>
</evidence>
<comment type="similarity">
    <text evidence="2 6">Belongs to the glycosyl hydrolase 42 family.</text>
</comment>
<evidence type="ECO:0000259" key="11">
    <source>
        <dbReference type="Pfam" id="PF08532"/>
    </source>
</evidence>
<dbReference type="OrthoDB" id="9800974at2"/>
<evidence type="ECO:0000256" key="4">
    <source>
        <dbReference type="ARBA" id="ARBA00022801"/>
    </source>
</evidence>
<feature type="binding site" evidence="8">
    <location>
        <position position="114"/>
    </location>
    <ligand>
        <name>substrate</name>
    </ligand>
</feature>
<evidence type="ECO:0000256" key="1">
    <source>
        <dbReference type="ARBA" id="ARBA00001412"/>
    </source>
</evidence>
<feature type="binding site" evidence="9">
    <location>
        <position position="158"/>
    </location>
    <ligand>
        <name>Zn(2+)</name>
        <dbReference type="ChEBI" id="CHEBI:29105"/>
    </ligand>
</feature>
<dbReference type="GO" id="GO:0046872">
    <property type="term" value="F:metal ion binding"/>
    <property type="evidence" value="ECO:0007669"/>
    <property type="project" value="UniProtKB-KW"/>
</dbReference>
<dbReference type="InterPro" id="IPR003476">
    <property type="entry name" value="Glyco_hydro_42"/>
</dbReference>
<feature type="domain" description="Beta-galactosidase trimerisation" evidence="11">
    <location>
        <begin position="397"/>
        <end position="609"/>
    </location>
</feature>
<evidence type="ECO:0000259" key="10">
    <source>
        <dbReference type="Pfam" id="PF02449"/>
    </source>
</evidence>
<keyword evidence="14" id="KW-1185">Reference proteome</keyword>
<organism evidence="13 14">
    <name type="scientific">Anaerocolumna xylanovorans DSM 12503</name>
    <dbReference type="NCBI Taxonomy" id="1121345"/>
    <lineage>
        <taxon>Bacteria</taxon>
        <taxon>Bacillati</taxon>
        <taxon>Bacillota</taxon>
        <taxon>Clostridia</taxon>
        <taxon>Lachnospirales</taxon>
        <taxon>Lachnospiraceae</taxon>
        <taxon>Anaerocolumna</taxon>
    </lineage>
</organism>
<keyword evidence="5 6" id="KW-0326">Glycosidase</keyword>
<dbReference type="SUPFAM" id="SSF51445">
    <property type="entry name" value="(Trans)glycosidases"/>
    <property type="match status" value="1"/>
</dbReference>
<dbReference type="InterPro" id="IPR013738">
    <property type="entry name" value="Beta_galactosidase_Trimer"/>
</dbReference>
<keyword evidence="9" id="KW-0479">Metal-binding</keyword>
<feature type="binding site" evidence="9">
    <location>
        <position position="118"/>
    </location>
    <ligand>
        <name>Zn(2+)</name>
        <dbReference type="ChEBI" id="CHEBI:29105"/>
    </ligand>
</feature>
<feature type="domain" description="Glycoside hydrolase family 42 N-terminal" evidence="10">
    <location>
        <begin position="15"/>
        <end position="385"/>
    </location>
</feature>
<evidence type="ECO:0000256" key="9">
    <source>
        <dbReference type="PIRSR" id="PIRSR001084-3"/>
    </source>
</evidence>
<feature type="binding site" evidence="9">
    <location>
        <position position="163"/>
    </location>
    <ligand>
        <name>Zn(2+)</name>
        <dbReference type="ChEBI" id="CHEBI:29105"/>
    </ligand>
</feature>
<protein>
    <recommendedName>
        <fullName evidence="3 6">Beta-galactosidase</fullName>
        <shortName evidence="6">Beta-gal</shortName>
        <ecNumber evidence="3 6">3.2.1.23</ecNumber>
    </recommendedName>
</protein>
<dbReference type="PANTHER" id="PTHR36447">
    <property type="entry name" value="BETA-GALACTOSIDASE GANA"/>
    <property type="match status" value="1"/>
</dbReference>
<evidence type="ECO:0000256" key="5">
    <source>
        <dbReference type="ARBA" id="ARBA00023295"/>
    </source>
</evidence>
<evidence type="ECO:0000313" key="14">
    <source>
        <dbReference type="Proteomes" id="UP000184612"/>
    </source>
</evidence>
<feature type="active site" description="Nucleophile" evidence="7">
    <location>
        <position position="308"/>
    </location>
</feature>
<comment type="catalytic activity">
    <reaction evidence="1 6">
        <text>Hydrolysis of terminal non-reducing beta-D-galactose residues in beta-D-galactosides.</text>
        <dbReference type="EC" id="3.2.1.23"/>
    </reaction>
</comment>
<dbReference type="Pfam" id="PF08532">
    <property type="entry name" value="Glyco_hydro_42M"/>
    <property type="match status" value="1"/>
</dbReference>
<evidence type="ECO:0000256" key="3">
    <source>
        <dbReference type="ARBA" id="ARBA00012756"/>
    </source>
</evidence>
<evidence type="ECO:0000259" key="12">
    <source>
        <dbReference type="Pfam" id="PF08533"/>
    </source>
</evidence>
<dbReference type="Pfam" id="PF08533">
    <property type="entry name" value="Glyco_hydro_42C"/>
    <property type="match status" value="1"/>
</dbReference>
<dbReference type="GO" id="GO:0006012">
    <property type="term" value="P:galactose metabolic process"/>
    <property type="evidence" value="ECO:0007669"/>
    <property type="project" value="InterPro"/>
</dbReference>
<feature type="binding site" evidence="9">
    <location>
        <position position="160"/>
    </location>
    <ligand>
        <name>Zn(2+)</name>
        <dbReference type="ChEBI" id="CHEBI:29105"/>
    </ligand>
</feature>
<dbReference type="CDD" id="cd03143">
    <property type="entry name" value="A4_beta-galactosidase_middle_domain"/>
    <property type="match status" value="1"/>
</dbReference>
<dbReference type="Pfam" id="PF02449">
    <property type="entry name" value="Glyco_hydro_42"/>
    <property type="match status" value="1"/>
</dbReference>
<feature type="binding site" evidence="8">
    <location>
        <position position="316"/>
    </location>
    <ligand>
        <name>substrate</name>
    </ligand>
</feature>
<dbReference type="STRING" id="1121345.SAMN02745217_01600"/>
<reference evidence="13 14" key="1">
    <citation type="submission" date="2016-12" db="EMBL/GenBank/DDBJ databases">
        <authorList>
            <person name="Song W.-J."/>
            <person name="Kurnit D.M."/>
        </authorList>
    </citation>
    <scope>NUCLEOTIDE SEQUENCE [LARGE SCALE GENOMIC DNA]</scope>
    <source>
        <strain evidence="13 14">DSM 12503</strain>
    </source>
</reference>
<dbReference type="RefSeq" id="WP_073588300.1">
    <property type="nucleotide sequence ID" value="NZ_FRFD01000004.1"/>
</dbReference>
<name>A0A1M7Y5H1_9FIRM</name>
<dbReference type="InterPro" id="IPR013529">
    <property type="entry name" value="Glyco_hydro_42_N"/>
</dbReference>
<dbReference type="InterPro" id="IPR017853">
    <property type="entry name" value="GH"/>
</dbReference>
<sequence>MENQVTFSGFIHGGDYNPEQWLEHPEILKKDIEYFKKASINEVSVGIFSWSVLEPEEGRFHFEWMEKIIDDMYQQGISVFLATPSGARPKWLADKYEEVLRVNENRQRNLFGSRHNHCYTSPVYREKVRIINMELAKRFGKHPGVKLWHLSNEYNGECHCPLCQKEFRNWLKKRYGSIEHLNDCWCTTFWSHTYQSFEQIESPSMRGETLLHGLTLDWRRFVTQRTIDFIKWEIQTLRDGGSDKPVTTNLMYDFTGFDCHQLANELDIVSWDCYPEWQKDPEWITASRAGMQHDIMRTLLKKPFLLMESCPSATSWQAVNHLKKPGLLKASSLQAVAHGSDSVQYFQLRQSRGASEKFHGAVIDHYGGDDTRVFQDVSEIGRGLEMIKEISGSGTIAEVAIVHDWQSRWALENSMAPRNENMYYLATVEKIYGALKRYGINIDIVDMSQEIKGYKLVIAPMLYMLRNKFEEKIEEFTREGGVFLTTYWTGIVDEYDRCYLGGTPYGLMKVLGLRSTEIDALFDWEENHIAKSGKIIPELKERYHCKNLCDLVSTSTAEVLMEYGEDFYKGMPAFTVNSYGGGKAYYVCADMDEDFYLDVFGKLINEAQIAQVIKDLPVGVEVNIREQEGIRYVFIQNYQQHSVTLQLPEEEYSIIYGDYKGGELESFGTLILKMNNPNKHESCSLSGF</sequence>
<dbReference type="GO" id="GO:0009341">
    <property type="term" value="C:beta-galactosidase complex"/>
    <property type="evidence" value="ECO:0007669"/>
    <property type="project" value="InterPro"/>
</dbReference>
<dbReference type="InterPro" id="IPR013739">
    <property type="entry name" value="Beta_galactosidase_C"/>
</dbReference>